<sequence>MMETVLVIGGDRRLSFLAEELTGYFGKVVLCVETEDRGGRSSVNKHINIEACDADSVAEIMRQADIIVGPVPFSRDGVHIFSQGKEKVRIEEFCKGLREKQILFGGNLPAKVISEAEKKGVFCRDFLRMEEVEQENALTTAEGAVAEAIGLSVNNIHSGKSMVLGYGKCGKAIAGLLKEWGIDTTIAARSETALAQAGEEGYHTVLMKDMSDVISDMLFIFNTVPARVLKEEEISVLKEDAVIIDIASAPGGTDFAACERAGIKAVLSLGIPGRYSPKTSAEILLRAILEEREKMVEL</sequence>
<dbReference type="InterPro" id="IPR036291">
    <property type="entry name" value="NAD(P)-bd_dom_sf"/>
</dbReference>
<evidence type="ECO:0000313" key="4">
    <source>
        <dbReference type="Proteomes" id="UP000295718"/>
    </source>
</evidence>
<dbReference type="InterPro" id="IPR031629">
    <property type="entry name" value="DpaA_N"/>
</dbReference>
<evidence type="ECO:0000259" key="2">
    <source>
        <dbReference type="Pfam" id="PF16924"/>
    </source>
</evidence>
<name>A0A4R1QK97_9FIRM</name>
<dbReference type="STRING" id="1469948.GCA_000732725_02391"/>
<comment type="caution">
    <text evidence="3">The sequence shown here is derived from an EMBL/GenBank/DDBJ whole genome shotgun (WGS) entry which is preliminary data.</text>
</comment>
<dbReference type="SUPFAM" id="SSF51735">
    <property type="entry name" value="NAD(P)-binding Rossmann-fold domains"/>
    <property type="match status" value="1"/>
</dbReference>
<feature type="domain" description="S-adenosyl-L-homocysteine hydrolase NAD binding" evidence="1">
    <location>
        <begin position="148"/>
        <end position="260"/>
    </location>
</feature>
<dbReference type="Pfam" id="PF16924">
    <property type="entry name" value="DpaA_N"/>
    <property type="match status" value="1"/>
</dbReference>
<dbReference type="Proteomes" id="UP000295718">
    <property type="component" value="Unassembled WGS sequence"/>
</dbReference>
<organism evidence="3 4">
    <name type="scientific">Kineothrix alysoides</name>
    <dbReference type="NCBI Taxonomy" id="1469948"/>
    <lineage>
        <taxon>Bacteria</taxon>
        <taxon>Bacillati</taxon>
        <taxon>Bacillota</taxon>
        <taxon>Clostridia</taxon>
        <taxon>Lachnospirales</taxon>
        <taxon>Lachnospiraceae</taxon>
        <taxon>Kineothrix</taxon>
    </lineage>
</organism>
<proteinExistence type="predicted"/>
<reference evidence="3 4" key="1">
    <citation type="submission" date="2019-03" db="EMBL/GenBank/DDBJ databases">
        <title>Genomic Encyclopedia of Type Strains, Phase IV (KMG-IV): sequencing the most valuable type-strain genomes for metagenomic binning, comparative biology and taxonomic classification.</title>
        <authorList>
            <person name="Goeker M."/>
        </authorList>
    </citation>
    <scope>NUCLEOTIDE SEQUENCE [LARGE SCALE GENOMIC DNA]</scope>
    <source>
        <strain evidence="3 4">DSM 100556</strain>
    </source>
</reference>
<evidence type="ECO:0000259" key="1">
    <source>
        <dbReference type="Pfam" id="PF00670"/>
    </source>
</evidence>
<dbReference type="Gene3D" id="3.40.50.720">
    <property type="entry name" value="NAD(P)-binding Rossmann-like Domain"/>
    <property type="match status" value="2"/>
</dbReference>
<dbReference type="InterPro" id="IPR015878">
    <property type="entry name" value="Ado_hCys_hydrolase_NAD-bd"/>
</dbReference>
<protein>
    <submittedName>
        <fullName evidence="3">Dipicolinate synthase subunit A</fullName>
    </submittedName>
</protein>
<dbReference type="EMBL" id="SLUO01000023">
    <property type="protein sequence ID" value="TCL54006.1"/>
    <property type="molecule type" value="Genomic_DNA"/>
</dbReference>
<dbReference type="Pfam" id="PF00670">
    <property type="entry name" value="AdoHcyase_NAD"/>
    <property type="match status" value="1"/>
</dbReference>
<evidence type="ECO:0000313" key="3">
    <source>
        <dbReference type="EMBL" id="TCL54006.1"/>
    </source>
</evidence>
<accession>A0A4R1QK97</accession>
<dbReference type="AlphaFoldDB" id="A0A4R1QK97"/>
<feature type="domain" description="Dipicolinate synthase subunit A N-terminal" evidence="2">
    <location>
        <begin position="5"/>
        <end position="123"/>
    </location>
</feature>
<keyword evidence="4" id="KW-1185">Reference proteome</keyword>
<gene>
    <name evidence="3" type="ORF">EDD76_12317</name>
</gene>